<protein>
    <submittedName>
        <fullName evidence="1">Pentatricopeptide repeat superfamily protein</fullName>
    </submittedName>
</protein>
<sequence length="270" mass="30178">MDRGITLYWELRVDETAIWEIPTSWVLLIAIRAIQKGNPLLGSTQFHWLSIGHDLCLSKVLVAADYSDSVPDSSSYITNQGYHPLEEVKVCKMVRDTKLTSAEIARTTVEANCSALLVFPGKIHCEPHEQISWADFEYVIDDYGDLYFEIFDDANLLEDPAASNPVNALFGMDIPTYDDGRIAGEFNILGGGNSDEIPFDDDYLENMTVSLLFEIGFGGSTNIDGITVIRPEIGKDGKKYEKYAKEIPSLILMLLRDLGLEIISKEILSR</sequence>
<accession>A0A4Y1QNY7</accession>
<dbReference type="PANTHER" id="PTHR13343">
    <property type="entry name" value="CREG1 PROTEIN"/>
    <property type="match status" value="1"/>
</dbReference>
<proteinExistence type="predicted"/>
<dbReference type="EMBL" id="AP019297">
    <property type="protein sequence ID" value="BBG93554.1"/>
    <property type="molecule type" value="Genomic_DNA"/>
</dbReference>
<name>A0A4Y1QNY7_PRUDU</name>
<reference evidence="1" key="1">
    <citation type="journal article" date="2019" name="Science">
        <title>Mutation of a bHLH transcription factor allowed almond domestication.</title>
        <authorList>
            <person name="Sanchez-Perez R."/>
            <person name="Pavan S."/>
            <person name="Mazzeo R."/>
            <person name="Moldovan C."/>
            <person name="Aiese Cigliano R."/>
            <person name="Del Cueto J."/>
            <person name="Ricciardi F."/>
            <person name="Lotti C."/>
            <person name="Ricciardi L."/>
            <person name="Dicenta F."/>
            <person name="Lopez-Marques R.L."/>
            <person name="Lindberg Moller B."/>
        </authorList>
    </citation>
    <scope>NUCLEOTIDE SEQUENCE</scope>
</reference>
<gene>
    <name evidence="1" type="ORF">Prudu_001603</name>
</gene>
<dbReference type="AlphaFoldDB" id="A0A4Y1QNY7"/>
<organism evidence="1">
    <name type="scientific">Prunus dulcis</name>
    <name type="common">Almond</name>
    <name type="synonym">Amygdalus dulcis</name>
    <dbReference type="NCBI Taxonomy" id="3755"/>
    <lineage>
        <taxon>Eukaryota</taxon>
        <taxon>Viridiplantae</taxon>
        <taxon>Streptophyta</taxon>
        <taxon>Embryophyta</taxon>
        <taxon>Tracheophyta</taxon>
        <taxon>Spermatophyta</taxon>
        <taxon>Magnoliopsida</taxon>
        <taxon>eudicotyledons</taxon>
        <taxon>Gunneridae</taxon>
        <taxon>Pentapetalae</taxon>
        <taxon>rosids</taxon>
        <taxon>fabids</taxon>
        <taxon>Rosales</taxon>
        <taxon>Rosaceae</taxon>
        <taxon>Amygdaloideae</taxon>
        <taxon>Amygdaleae</taxon>
        <taxon>Prunus</taxon>
    </lineage>
</organism>
<evidence type="ECO:0000313" key="1">
    <source>
        <dbReference type="EMBL" id="BBG93554.1"/>
    </source>
</evidence>
<dbReference type="PANTHER" id="PTHR13343:SF18">
    <property type="entry name" value="PENTATRICOPEPTIDE REPEAT (PPR) SUPERFAMILY PROTEIN"/>
    <property type="match status" value="1"/>
</dbReference>